<dbReference type="SMART" id="SM00020">
    <property type="entry name" value="Tryp_SPc"/>
    <property type="match status" value="1"/>
</dbReference>
<dbReference type="SUPFAM" id="SSF50494">
    <property type="entry name" value="Trypsin-like serine proteases"/>
    <property type="match status" value="1"/>
</dbReference>
<dbReference type="EMBL" id="OU895877">
    <property type="protein sequence ID" value="CAG9798203.1"/>
    <property type="molecule type" value="Genomic_DNA"/>
</dbReference>
<dbReference type="InterPro" id="IPR009003">
    <property type="entry name" value="Peptidase_S1_PA"/>
</dbReference>
<dbReference type="InterPro" id="IPR043504">
    <property type="entry name" value="Peptidase_S1_PA_chymotrypsin"/>
</dbReference>
<dbReference type="PANTHER" id="PTHR24260:SF147">
    <property type="entry name" value="EG:BACR7A4.3 PROTEIN-RELATED"/>
    <property type="match status" value="1"/>
</dbReference>
<keyword evidence="6" id="KW-1015">Disulfide bond</keyword>
<keyword evidence="5" id="KW-0391">Immunity</keyword>
<evidence type="ECO:0000259" key="11">
    <source>
        <dbReference type="PROSITE" id="PS50240"/>
    </source>
</evidence>
<dbReference type="GO" id="GO:0005576">
    <property type="term" value="C:extracellular region"/>
    <property type="evidence" value="ECO:0007669"/>
    <property type="project" value="UniProtKB-SubCell"/>
</dbReference>
<dbReference type="FunFam" id="2.40.10.10:FF:000054">
    <property type="entry name" value="Complement C1r subcomponent"/>
    <property type="match status" value="1"/>
</dbReference>
<keyword evidence="13" id="KW-1185">Reference proteome</keyword>
<evidence type="ECO:0000313" key="13">
    <source>
        <dbReference type="Proteomes" id="UP001153620"/>
    </source>
</evidence>
<evidence type="ECO:0000256" key="4">
    <source>
        <dbReference type="ARBA" id="ARBA00022729"/>
    </source>
</evidence>
<dbReference type="InterPro" id="IPR018114">
    <property type="entry name" value="TRYPSIN_HIS"/>
</dbReference>
<dbReference type="FunFam" id="2.40.10.10:FF:000028">
    <property type="entry name" value="Serine protease easter"/>
    <property type="match status" value="1"/>
</dbReference>
<reference evidence="12" key="2">
    <citation type="submission" date="2022-10" db="EMBL/GenBank/DDBJ databases">
        <authorList>
            <consortium name="ENA_rothamsted_submissions"/>
            <consortium name="culmorum"/>
            <person name="King R."/>
        </authorList>
    </citation>
    <scope>NUCLEOTIDE SEQUENCE</scope>
</reference>
<dbReference type="PROSITE" id="PS00134">
    <property type="entry name" value="TRYPSIN_HIS"/>
    <property type="match status" value="1"/>
</dbReference>
<keyword evidence="2" id="KW-0964">Secreted</keyword>
<evidence type="ECO:0000256" key="6">
    <source>
        <dbReference type="ARBA" id="ARBA00023157"/>
    </source>
</evidence>
<keyword evidence="3" id="KW-0399">Innate immunity</keyword>
<evidence type="ECO:0000256" key="10">
    <source>
        <dbReference type="SAM" id="SignalP"/>
    </source>
</evidence>
<sequence>MSFKILFFTALLVHCVLINGGQVVKKQQFHRYLGDSCRLIDRSIGICQKTEDCKGSVKEYLHQKKFSEITLCAFDKDKPVLCCENIIEVLPPPSQLVTPFQKLLCENSPKTPRLSKNIVGGDLTEPREFPHQVAIGYQQDSQSPIEFKCGGSLISDRLVLTAAHCVNIESPKIVRLGRVSLVPDVYDYAPIVDKRVQKINIHPNYSRGTRLNDIALIHLSKVVKFSDHIQPICLSGPRDLTHKNMTVTGFGTINTDTNKRSDWLRKAVIKGTPFDKCKATIRELDDSLDINDTQFCALGKNNEDACKGDSGGPVIHDEDNQHQLYGIVSFSIGCGGIPAVYTKVDKFHEWIESQMK</sequence>
<feature type="chain" id="PRO_5040138596" description="Peptidase S1 domain-containing protein" evidence="10">
    <location>
        <begin position="21"/>
        <end position="356"/>
    </location>
</feature>
<dbReference type="PROSITE" id="PS50240">
    <property type="entry name" value="TRYPSIN_DOM"/>
    <property type="match status" value="1"/>
</dbReference>
<keyword evidence="7" id="KW-0325">Glycoprotein</keyword>
<dbReference type="InterPro" id="IPR001254">
    <property type="entry name" value="Trypsin_dom"/>
</dbReference>
<dbReference type="PANTHER" id="PTHR24260">
    <property type="match status" value="1"/>
</dbReference>
<comment type="subcellular location">
    <subcellularLocation>
        <location evidence="1">Secreted</location>
    </subcellularLocation>
</comment>
<dbReference type="Gene3D" id="2.40.10.10">
    <property type="entry name" value="Trypsin-like serine proteases"/>
    <property type="match status" value="1"/>
</dbReference>
<dbReference type="CDD" id="cd00190">
    <property type="entry name" value="Tryp_SPc"/>
    <property type="match status" value="1"/>
</dbReference>
<reference evidence="12" key="1">
    <citation type="submission" date="2022-01" db="EMBL/GenBank/DDBJ databases">
        <authorList>
            <person name="King R."/>
        </authorList>
    </citation>
    <scope>NUCLEOTIDE SEQUENCE</scope>
</reference>
<evidence type="ECO:0000256" key="5">
    <source>
        <dbReference type="ARBA" id="ARBA00022859"/>
    </source>
</evidence>
<dbReference type="Pfam" id="PF00089">
    <property type="entry name" value="Trypsin"/>
    <property type="match status" value="1"/>
</dbReference>
<keyword evidence="9" id="KW-0720">Serine protease</keyword>
<dbReference type="GO" id="GO:0004252">
    <property type="term" value="F:serine-type endopeptidase activity"/>
    <property type="evidence" value="ECO:0007669"/>
    <property type="project" value="InterPro"/>
</dbReference>
<evidence type="ECO:0000256" key="8">
    <source>
        <dbReference type="ARBA" id="ARBA00024195"/>
    </source>
</evidence>
<feature type="domain" description="Peptidase S1" evidence="11">
    <location>
        <begin position="118"/>
        <end position="356"/>
    </location>
</feature>
<dbReference type="InterPro" id="IPR001314">
    <property type="entry name" value="Peptidase_S1A"/>
</dbReference>
<evidence type="ECO:0000256" key="2">
    <source>
        <dbReference type="ARBA" id="ARBA00022525"/>
    </source>
</evidence>
<feature type="signal peptide" evidence="10">
    <location>
        <begin position="1"/>
        <end position="20"/>
    </location>
</feature>
<proteinExistence type="inferred from homology"/>
<accession>A0A9N9WJV7</accession>
<name>A0A9N9WJV7_9DIPT</name>
<evidence type="ECO:0000256" key="1">
    <source>
        <dbReference type="ARBA" id="ARBA00004613"/>
    </source>
</evidence>
<comment type="similarity">
    <text evidence="8">Belongs to the peptidase S1 family. CLIP subfamily.</text>
</comment>
<dbReference type="GO" id="GO:0006508">
    <property type="term" value="P:proteolysis"/>
    <property type="evidence" value="ECO:0007669"/>
    <property type="project" value="UniProtKB-KW"/>
</dbReference>
<dbReference type="InterPro" id="IPR033116">
    <property type="entry name" value="TRYPSIN_SER"/>
</dbReference>
<keyword evidence="4 10" id="KW-0732">Signal</keyword>
<protein>
    <recommendedName>
        <fullName evidence="11">Peptidase S1 domain-containing protein</fullName>
    </recommendedName>
</protein>
<dbReference type="PROSITE" id="PS00135">
    <property type="entry name" value="TRYPSIN_SER"/>
    <property type="match status" value="1"/>
</dbReference>
<keyword evidence="9" id="KW-0378">Hydrolase</keyword>
<keyword evidence="9" id="KW-0645">Protease</keyword>
<gene>
    <name evidence="12" type="ORF">CHIRRI_LOCUS1188</name>
</gene>
<dbReference type="InterPro" id="IPR051333">
    <property type="entry name" value="CLIP_Serine_Protease"/>
</dbReference>
<evidence type="ECO:0000313" key="12">
    <source>
        <dbReference type="EMBL" id="CAG9798203.1"/>
    </source>
</evidence>
<organism evidence="12 13">
    <name type="scientific">Chironomus riparius</name>
    <dbReference type="NCBI Taxonomy" id="315576"/>
    <lineage>
        <taxon>Eukaryota</taxon>
        <taxon>Metazoa</taxon>
        <taxon>Ecdysozoa</taxon>
        <taxon>Arthropoda</taxon>
        <taxon>Hexapoda</taxon>
        <taxon>Insecta</taxon>
        <taxon>Pterygota</taxon>
        <taxon>Neoptera</taxon>
        <taxon>Endopterygota</taxon>
        <taxon>Diptera</taxon>
        <taxon>Nematocera</taxon>
        <taxon>Chironomoidea</taxon>
        <taxon>Chironomidae</taxon>
        <taxon>Chironominae</taxon>
        <taxon>Chironomus</taxon>
    </lineage>
</organism>
<dbReference type="PRINTS" id="PR00722">
    <property type="entry name" value="CHYMOTRYPSIN"/>
</dbReference>
<dbReference type="GO" id="GO:0045087">
    <property type="term" value="P:innate immune response"/>
    <property type="evidence" value="ECO:0007669"/>
    <property type="project" value="UniProtKB-KW"/>
</dbReference>
<dbReference type="AlphaFoldDB" id="A0A9N9WJV7"/>
<evidence type="ECO:0000256" key="3">
    <source>
        <dbReference type="ARBA" id="ARBA00022588"/>
    </source>
</evidence>
<dbReference type="Proteomes" id="UP001153620">
    <property type="component" value="Chromosome 1"/>
</dbReference>
<dbReference type="OrthoDB" id="6357057at2759"/>
<evidence type="ECO:0000256" key="9">
    <source>
        <dbReference type="RuleBase" id="RU363034"/>
    </source>
</evidence>
<evidence type="ECO:0000256" key="7">
    <source>
        <dbReference type="ARBA" id="ARBA00023180"/>
    </source>
</evidence>